<dbReference type="SUPFAM" id="SSF140931">
    <property type="entry name" value="Fic-like"/>
    <property type="match status" value="1"/>
</dbReference>
<dbReference type="InterPro" id="IPR013436">
    <property type="entry name" value="Mobile_mystery_prot_B"/>
</dbReference>
<dbReference type="GO" id="GO:0051301">
    <property type="term" value="P:cell division"/>
    <property type="evidence" value="ECO:0007669"/>
    <property type="project" value="UniProtKB-KW"/>
</dbReference>
<evidence type="ECO:0000256" key="1">
    <source>
        <dbReference type="PIRSR" id="PIRSR640198-1"/>
    </source>
</evidence>
<dbReference type="InterPro" id="IPR003812">
    <property type="entry name" value="Fido"/>
</dbReference>
<dbReference type="InterPro" id="IPR036597">
    <property type="entry name" value="Fido-like_dom_sf"/>
</dbReference>
<comment type="caution">
    <text evidence="3">The sequence shown here is derived from an EMBL/GenBank/DDBJ whole genome shotgun (WGS) entry which is preliminary data.</text>
</comment>
<dbReference type="Gene3D" id="1.10.3290.10">
    <property type="entry name" value="Fido-like domain"/>
    <property type="match status" value="1"/>
</dbReference>
<keyword evidence="3" id="KW-0131">Cell cycle</keyword>
<dbReference type="PANTHER" id="PTHR13504">
    <property type="entry name" value="FIDO DOMAIN-CONTAINING PROTEIN DDB_G0283145"/>
    <property type="match status" value="1"/>
</dbReference>
<protein>
    <submittedName>
        <fullName evidence="3">Cell division protein Fic</fullName>
    </submittedName>
</protein>
<name>A0A7J0BDS2_9BACT</name>
<feature type="active site" evidence="1">
    <location>
        <position position="129"/>
    </location>
</feature>
<feature type="domain" description="Fido" evidence="2">
    <location>
        <begin position="55"/>
        <end position="193"/>
    </location>
</feature>
<dbReference type="Proteomes" id="UP000503840">
    <property type="component" value="Unassembled WGS sequence"/>
</dbReference>
<evidence type="ECO:0000313" key="4">
    <source>
        <dbReference type="Proteomes" id="UP000503840"/>
    </source>
</evidence>
<sequence>MKYTYPPGATPLNADEASGLIPDHITTQDALNEWEQQNILDGLNWALKQHKRELLDDLFVRDLHKKMFDKTWKWAGTYRRSNKNIGIEWQMIPVELRNLFADVSFQIEHNSFPPDELATRFHHRLVAIHPFPNGNGRHARMMADLLIQRLEGEPFSWGGRSLVQHGDERERYIAALQAADKEDYTLLMEFVRS</sequence>
<evidence type="ECO:0000313" key="3">
    <source>
        <dbReference type="EMBL" id="GFM31668.1"/>
    </source>
</evidence>
<dbReference type="AlphaFoldDB" id="A0A7J0BDS2"/>
<dbReference type="RefSeq" id="WP_174403380.1">
    <property type="nucleotide sequence ID" value="NZ_BLVO01000001.1"/>
</dbReference>
<dbReference type="PANTHER" id="PTHR13504:SF39">
    <property type="entry name" value="CELL FILAMENTATION PROTEIN"/>
    <property type="match status" value="1"/>
</dbReference>
<dbReference type="InterPro" id="IPR040198">
    <property type="entry name" value="Fido_containing"/>
</dbReference>
<keyword evidence="4" id="KW-1185">Reference proteome</keyword>
<dbReference type="NCBIfam" id="TIGR02613">
    <property type="entry name" value="mob_myst_B"/>
    <property type="match status" value="1"/>
</dbReference>
<proteinExistence type="predicted"/>
<dbReference type="EMBL" id="BLVO01000001">
    <property type="protein sequence ID" value="GFM31668.1"/>
    <property type="molecule type" value="Genomic_DNA"/>
</dbReference>
<organism evidence="3 4">
    <name type="scientific">Desulfovibrio subterraneus</name>
    <dbReference type="NCBI Taxonomy" id="2718620"/>
    <lineage>
        <taxon>Bacteria</taxon>
        <taxon>Pseudomonadati</taxon>
        <taxon>Thermodesulfobacteriota</taxon>
        <taxon>Desulfovibrionia</taxon>
        <taxon>Desulfovibrionales</taxon>
        <taxon>Desulfovibrionaceae</taxon>
        <taxon>Desulfovibrio</taxon>
    </lineage>
</organism>
<evidence type="ECO:0000259" key="2">
    <source>
        <dbReference type="PROSITE" id="PS51459"/>
    </source>
</evidence>
<gene>
    <name evidence="3" type="ORF">DSM101010T_00330</name>
</gene>
<accession>A0A7J0BDS2</accession>
<keyword evidence="3" id="KW-0132">Cell division</keyword>
<dbReference type="PROSITE" id="PS51459">
    <property type="entry name" value="FIDO"/>
    <property type="match status" value="1"/>
</dbReference>
<dbReference type="Pfam" id="PF02661">
    <property type="entry name" value="Fic"/>
    <property type="match status" value="1"/>
</dbReference>
<reference evidence="3 4" key="1">
    <citation type="submission" date="2020-05" db="EMBL/GenBank/DDBJ databases">
        <title>Draft genome sequence of Desulfovibrio sp. strain HN2T.</title>
        <authorList>
            <person name="Ueno A."/>
            <person name="Tamazawa S."/>
            <person name="Tamamura S."/>
            <person name="Murakami T."/>
            <person name="Kiyama T."/>
            <person name="Inomata H."/>
            <person name="Amano Y."/>
            <person name="Miyakawa K."/>
            <person name="Tamaki H."/>
            <person name="Naganuma T."/>
            <person name="Kaneko K."/>
        </authorList>
    </citation>
    <scope>NUCLEOTIDE SEQUENCE [LARGE SCALE GENOMIC DNA]</scope>
    <source>
        <strain evidence="3 4">HN2</strain>
    </source>
</reference>